<reference evidence="3 4" key="1">
    <citation type="journal article" date="2013" name="BMC Genomics">
        <title>The miniature genome of a carnivorous plant Genlisea aurea contains a low number of genes and short non-coding sequences.</title>
        <authorList>
            <person name="Leushkin E.V."/>
            <person name="Sutormin R.A."/>
            <person name="Nabieva E.R."/>
            <person name="Penin A.A."/>
            <person name="Kondrashov A.S."/>
            <person name="Logacheva M.D."/>
        </authorList>
    </citation>
    <scope>NUCLEOTIDE SEQUENCE [LARGE SCALE GENOMIC DNA]</scope>
</reference>
<dbReference type="GO" id="GO:0005634">
    <property type="term" value="C:nucleus"/>
    <property type="evidence" value="ECO:0007669"/>
    <property type="project" value="TreeGrafter"/>
</dbReference>
<name>S8DVI1_9LAMI</name>
<dbReference type="GO" id="GO:0032797">
    <property type="term" value="C:SMN complex"/>
    <property type="evidence" value="ECO:0007669"/>
    <property type="project" value="TreeGrafter"/>
</dbReference>
<feature type="non-terminal residue" evidence="3">
    <location>
        <position position="1"/>
    </location>
</feature>
<comment type="caution">
    <text evidence="3">The sequence shown here is derived from an EMBL/GenBank/DDBJ whole genome shotgun (WGS) entry which is preliminary data.</text>
</comment>
<evidence type="ECO:0000313" key="4">
    <source>
        <dbReference type="Proteomes" id="UP000015453"/>
    </source>
</evidence>
<proteinExistence type="inferred from homology"/>
<dbReference type="PANTHER" id="PTHR12794">
    <property type="entry name" value="GEMIN2"/>
    <property type="match status" value="1"/>
</dbReference>
<evidence type="ECO:0000256" key="2">
    <source>
        <dbReference type="SAM" id="MobiDB-lite"/>
    </source>
</evidence>
<dbReference type="Proteomes" id="UP000015453">
    <property type="component" value="Unassembled WGS sequence"/>
</dbReference>
<keyword evidence="4" id="KW-1185">Reference proteome</keyword>
<accession>S8DVI1</accession>
<evidence type="ECO:0000313" key="3">
    <source>
        <dbReference type="EMBL" id="EPS63892.1"/>
    </source>
</evidence>
<dbReference type="OrthoDB" id="428895at2759"/>
<organism evidence="3 4">
    <name type="scientific">Genlisea aurea</name>
    <dbReference type="NCBI Taxonomy" id="192259"/>
    <lineage>
        <taxon>Eukaryota</taxon>
        <taxon>Viridiplantae</taxon>
        <taxon>Streptophyta</taxon>
        <taxon>Embryophyta</taxon>
        <taxon>Tracheophyta</taxon>
        <taxon>Spermatophyta</taxon>
        <taxon>Magnoliopsida</taxon>
        <taxon>eudicotyledons</taxon>
        <taxon>Gunneridae</taxon>
        <taxon>Pentapetalae</taxon>
        <taxon>asterids</taxon>
        <taxon>lamiids</taxon>
        <taxon>Lamiales</taxon>
        <taxon>Lentibulariaceae</taxon>
        <taxon>Genlisea</taxon>
    </lineage>
</organism>
<dbReference type="Pfam" id="PF04938">
    <property type="entry name" value="SIP1"/>
    <property type="match status" value="1"/>
</dbReference>
<comment type="similarity">
    <text evidence="1">Belongs to the gemin-2 family.</text>
</comment>
<dbReference type="GO" id="GO:0000387">
    <property type="term" value="P:spliceosomal snRNP assembly"/>
    <property type="evidence" value="ECO:0007669"/>
    <property type="project" value="InterPro"/>
</dbReference>
<evidence type="ECO:0000256" key="1">
    <source>
        <dbReference type="ARBA" id="ARBA00025758"/>
    </source>
</evidence>
<dbReference type="PANTHER" id="PTHR12794:SF0">
    <property type="entry name" value="GEM-ASSOCIATED PROTEIN 2"/>
    <property type="match status" value="1"/>
</dbReference>
<feature type="compositionally biased region" description="Acidic residues" evidence="2">
    <location>
        <begin position="12"/>
        <end position="26"/>
    </location>
</feature>
<sequence length="115" mass="13078">GGSVDEIGSFDAEGDEGEGDESDDDYTSLQRPAFFVSGDPDFDSGPPQDGLEYLRRVRWEAARIPKVVKVVGRNRTKEQSFYMPQIPDIMKCSDKLLPLKEWEQSFLVEFSELRQ</sequence>
<feature type="non-terminal residue" evidence="3">
    <location>
        <position position="115"/>
    </location>
</feature>
<feature type="region of interest" description="Disordered" evidence="2">
    <location>
        <begin position="1"/>
        <end position="49"/>
    </location>
</feature>
<dbReference type="AlphaFoldDB" id="S8DVI1"/>
<gene>
    <name evidence="3" type="ORF">M569_10891</name>
</gene>
<dbReference type="EMBL" id="AUSU01005175">
    <property type="protein sequence ID" value="EPS63892.1"/>
    <property type="molecule type" value="Genomic_DNA"/>
</dbReference>
<protein>
    <submittedName>
        <fullName evidence="3">Uncharacterized protein</fullName>
    </submittedName>
</protein>
<dbReference type="InterPro" id="IPR035426">
    <property type="entry name" value="Gemin2/Brr1"/>
</dbReference>